<dbReference type="EMBL" id="MLYV02000976">
    <property type="protein sequence ID" value="PSR74533.1"/>
    <property type="molecule type" value="Genomic_DNA"/>
</dbReference>
<evidence type="ECO:0000313" key="2">
    <source>
        <dbReference type="Proteomes" id="UP000186601"/>
    </source>
</evidence>
<dbReference type="Proteomes" id="UP000186601">
    <property type="component" value="Unassembled WGS sequence"/>
</dbReference>
<proteinExistence type="predicted"/>
<dbReference type="Pfam" id="PF00106">
    <property type="entry name" value="adh_short"/>
    <property type="match status" value="1"/>
</dbReference>
<sequence>MSVRPVYIIAGVGNGTGTGAATARLFAKAGYRVALVARNADHLSNTAKDIVAAGGEAAAFPVKEYNYSAVLDVFNTIKQHKWSSSQEPAEIRGAVWNAGAGVFKNFLDVSEEELQQSIDANITAAFAFSRGAILAFRENPIDNLGKRGTIIFTGATASIRGNVLTSAFAAGKFALRALSQSLAKEFGKENIHAIIDGGILTDRSAERRIGEAREEFKTNQDIRLSPESIAQSALHMRSGERTLGEAEKEMPSGWLCSITGPKSKHV</sequence>
<gene>
    <name evidence="1" type="ORF">PHLCEN_2v9710</name>
</gene>
<dbReference type="PRINTS" id="PR00081">
    <property type="entry name" value="GDHRDH"/>
</dbReference>
<dbReference type="PANTHER" id="PTHR43431">
    <property type="entry name" value="OXIDOREDUCTASE, SHORT CHAIN DEHYDROGENASE/REDUCTASE FAMILY (AFU_ORTHOLOGUE AFUA_5G14000)"/>
    <property type="match status" value="1"/>
</dbReference>
<dbReference type="Gene3D" id="3.40.50.720">
    <property type="entry name" value="NAD(P)-binding Rossmann-like Domain"/>
    <property type="match status" value="1"/>
</dbReference>
<keyword evidence="2" id="KW-1185">Reference proteome</keyword>
<comment type="caution">
    <text evidence="1">The sequence shown here is derived from an EMBL/GenBank/DDBJ whole genome shotgun (WGS) entry which is preliminary data.</text>
</comment>
<name>A0A2R6NPX2_9APHY</name>
<evidence type="ECO:0008006" key="3">
    <source>
        <dbReference type="Google" id="ProtNLM"/>
    </source>
</evidence>
<accession>A0A2R6NPX2</accession>
<dbReference type="InterPro" id="IPR002347">
    <property type="entry name" value="SDR_fam"/>
</dbReference>
<dbReference type="PANTHER" id="PTHR43431:SF7">
    <property type="entry name" value="OXIDOREDUCTASE, SHORT CHAIN DEHYDROGENASE_REDUCTASE FAMILY (AFU_ORTHOLOGUE AFUA_5G14000)"/>
    <property type="match status" value="1"/>
</dbReference>
<reference evidence="1 2" key="1">
    <citation type="submission" date="2018-02" db="EMBL/GenBank/DDBJ databases">
        <title>Genome sequence of the basidiomycete white-rot fungus Phlebia centrifuga.</title>
        <authorList>
            <person name="Granchi Z."/>
            <person name="Peng M."/>
            <person name="de Vries R.P."/>
            <person name="Hilden K."/>
            <person name="Makela M.R."/>
            <person name="Grigoriev I."/>
            <person name="Riley R."/>
        </authorList>
    </citation>
    <scope>NUCLEOTIDE SEQUENCE [LARGE SCALE GENOMIC DNA]</scope>
    <source>
        <strain evidence="1 2">FBCC195</strain>
    </source>
</reference>
<dbReference type="AlphaFoldDB" id="A0A2R6NPX2"/>
<dbReference type="STRING" id="98765.A0A2R6NPX2"/>
<dbReference type="OrthoDB" id="5399006at2759"/>
<dbReference type="SUPFAM" id="SSF51735">
    <property type="entry name" value="NAD(P)-binding Rossmann-fold domains"/>
    <property type="match status" value="1"/>
</dbReference>
<organism evidence="1 2">
    <name type="scientific">Hermanssonia centrifuga</name>
    <dbReference type="NCBI Taxonomy" id="98765"/>
    <lineage>
        <taxon>Eukaryota</taxon>
        <taxon>Fungi</taxon>
        <taxon>Dikarya</taxon>
        <taxon>Basidiomycota</taxon>
        <taxon>Agaricomycotina</taxon>
        <taxon>Agaricomycetes</taxon>
        <taxon>Polyporales</taxon>
        <taxon>Meruliaceae</taxon>
        <taxon>Hermanssonia</taxon>
    </lineage>
</organism>
<evidence type="ECO:0000313" key="1">
    <source>
        <dbReference type="EMBL" id="PSR74533.1"/>
    </source>
</evidence>
<dbReference type="InterPro" id="IPR036291">
    <property type="entry name" value="NAD(P)-bd_dom_sf"/>
</dbReference>
<protein>
    <recommendedName>
        <fullName evidence="3">NAD(P)-binding protein</fullName>
    </recommendedName>
</protein>